<evidence type="ECO:0000256" key="4">
    <source>
        <dbReference type="ARBA" id="ARBA00022989"/>
    </source>
</evidence>
<keyword evidence="4 6" id="KW-1133">Transmembrane helix</keyword>
<feature type="transmembrane region" description="Helical" evidence="6">
    <location>
        <begin position="299"/>
        <end position="319"/>
    </location>
</feature>
<keyword evidence="5 6" id="KW-0472">Membrane</keyword>
<dbReference type="InterPro" id="IPR005495">
    <property type="entry name" value="LptG/LptF_permease"/>
</dbReference>
<name>A0A2D6YH14_9DELT</name>
<protein>
    <submittedName>
        <fullName evidence="7">Permease</fullName>
    </submittedName>
</protein>
<reference evidence="8" key="1">
    <citation type="submission" date="2017-09" db="EMBL/GenBank/DDBJ databases">
        <title>The Reconstruction of 2,631 Draft Metagenome-Assembled Genomes from the Global Oceans.</title>
        <authorList>
            <person name="Tully B.J."/>
            <person name="Graham E.D."/>
            <person name="Heidelberg J.F."/>
        </authorList>
    </citation>
    <scope>NUCLEOTIDE SEQUENCE [LARGE SCALE GENOMIC DNA]</scope>
</reference>
<feature type="transmembrane region" description="Helical" evidence="6">
    <location>
        <begin position="325"/>
        <end position="346"/>
    </location>
</feature>
<organism evidence="7 8">
    <name type="scientific">SAR324 cluster bacterium</name>
    <dbReference type="NCBI Taxonomy" id="2024889"/>
    <lineage>
        <taxon>Bacteria</taxon>
        <taxon>Deltaproteobacteria</taxon>
        <taxon>SAR324 cluster</taxon>
    </lineage>
</organism>
<evidence type="ECO:0000256" key="2">
    <source>
        <dbReference type="ARBA" id="ARBA00022475"/>
    </source>
</evidence>
<feature type="transmembrane region" description="Helical" evidence="6">
    <location>
        <begin position="54"/>
        <end position="79"/>
    </location>
</feature>
<dbReference type="GO" id="GO:0043190">
    <property type="term" value="C:ATP-binding cassette (ABC) transporter complex"/>
    <property type="evidence" value="ECO:0007669"/>
    <property type="project" value="TreeGrafter"/>
</dbReference>
<keyword evidence="2" id="KW-1003">Cell membrane</keyword>
<comment type="caution">
    <text evidence="7">The sequence shown here is derived from an EMBL/GenBank/DDBJ whole genome shotgun (WGS) entry which is preliminary data.</text>
</comment>
<dbReference type="Proteomes" id="UP000226525">
    <property type="component" value="Unassembled WGS sequence"/>
</dbReference>
<gene>
    <name evidence="7" type="ORF">CMN54_03110</name>
</gene>
<evidence type="ECO:0000313" key="8">
    <source>
        <dbReference type="Proteomes" id="UP000226525"/>
    </source>
</evidence>
<evidence type="ECO:0000256" key="3">
    <source>
        <dbReference type="ARBA" id="ARBA00022692"/>
    </source>
</evidence>
<feature type="transmembrane region" description="Helical" evidence="6">
    <location>
        <begin position="12"/>
        <end position="34"/>
    </location>
</feature>
<evidence type="ECO:0000313" key="7">
    <source>
        <dbReference type="EMBL" id="MAH62440.1"/>
    </source>
</evidence>
<keyword evidence="3 6" id="KW-0812">Transmembrane</keyword>
<comment type="subcellular location">
    <subcellularLocation>
        <location evidence="1">Cell membrane</location>
        <topology evidence="1">Multi-pass membrane protein</topology>
    </subcellularLocation>
</comment>
<dbReference type="EMBL" id="NZEX01000032">
    <property type="protein sequence ID" value="MAH62440.1"/>
    <property type="molecule type" value="Genomic_DNA"/>
</dbReference>
<dbReference type="PANTHER" id="PTHR33529">
    <property type="entry name" value="SLR0882 PROTEIN-RELATED"/>
    <property type="match status" value="1"/>
</dbReference>
<dbReference type="AlphaFoldDB" id="A0A2D6YH14"/>
<dbReference type="GO" id="GO:0015920">
    <property type="term" value="P:lipopolysaccharide transport"/>
    <property type="evidence" value="ECO:0007669"/>
    <property type="project" value="TreeGrafter"/>
</dbReference>
<accession>A0A2D6YH14</accession>
<evidence type="ECO:0000256" key="5">
    <source>
        <dbReference type="ARBA" id="ARBA00023136"/>
    </source>
</evidence>
<evidence type="ECO:0000256" key="6">
    <source>
        <dbReference type="SAM" id="Phobius"/>
    </source>
</evidence>
<evidence type="ECO:0000256" key="1">
    <source>
        <dbReference type="ARBA" id="ARBA00004651"/>
    </source>
</evidence>
<sequence length="351" mass="39395">MFSILSRYLALEFLRFFALFLLAFVAITSLGNLVNDLNQAFDSWSSFIEFLRQTALLLPLLLELTTPVTVLLATIAAFSALSRTSEVIAMRAVGAGSWQLIRPFLITTCGIALASYLLQNYAQPWMQQHWGNAGVATGLPAQWKLDGDQAIVYFGSRQPDGEVEQLARFSWLREPSHLLRESLQADKAQRKSEGWELQAIAERQFDESGMQLEEQESRQLATGDLPLLSFQPRRDPHYLPLLELWQDIEQRQREGLDTTSHWVELFQKLAYPAQLFLMVALGALLAATHHRQSKSAESLAIAVFLGIVSWILNQIFLAVGHAGALPPFLAAWGNCLLFLVLILALARWSQS</sequence>
<dbReference type="PANTHER" id="PTHR33529:SF2">
    <property type="entry name" value="LIPOPOLYSACCHARIDE EXPORT SYSTEM PERMEASE PROTEIN LPTG"/>
    <property type="match status" value="1"/>
</dbReference>
<dbReference type="Pfam" id="PF03739">
    <property type="entry name" value="LptF_LptG"/>
    <property type="match status" value="1"/>
</dbReference>
<proteinExistence type="predicted"/>
<feature type="transmembrane region" description="Helical" evidence="6">
    <location>
        <begin position="100"/>
        <end position="118"/>
    </location>
</feature>